<name>M2Y4A9_GALSU</name>
<protein>
    <recommendedName>
        <fullName evidence="3">FAD dependent oxidoreductase domain-containing protein</fullName>
    </recommendedName>
</protein>
<dbReference type="STRING" id="130081.M2Y4A9"/>
<sequence>MRLALTEKQHKKLQQASISLPHLVQLFHCKDLYQVLGWNSSAMSGLLLKDAYTIQTRKYLEGLWNLCLQFGIVEWRPETISHLKVFEQTNEFHDVVICAGADTNSIKGLSEQVSITRSFGRNLYYRWNGTMDKLDVLKMPIICGKYLIPNKTTFTAGATFDREPCTLDQLSEDYEIANIHSRLDKLVSGMLNHMQCIHIDVSRRNIT</sequence>
<accession>M2Y4A9</accession>
<organism evidence="1 2">
    <name type="scientific">Galdieria sulphuraria</name>
    <name type="common">Red alga</name>
    <dbReference type="NCBI Taxonomy" id="130081"/>
    <lineage>
        <taxon>Eukaryota</taxon>
        <taxon>Rhodophyta</taxon>
        <taxon>Bangiophyceae</taxon>
        <taxon>Galdieriales</taxon>
        <taxon>Galdieriaceae</taxon>
        <taxon>Galdieria</taxon>
    </lineage>
</organism>
<dbReference type="KEGG" id="gsl:Gasu_20160"/>
<reference evidence="2" key="1">
    <citation type="journal article" date="2013" name="Science">
        <title>Gene transfer from bacteria and archaea facilitated evolution of an extremophilic eukaryote.</title>
        <authorList>
            <person name="Schonknecht G."/>
            <person name="Chen W.H."/>
            <person name="Ternes C.M."/>
            <person name="Barbier G.G."/>
            <person name="Shrestha R.P."/>
            <person name="Stanke M."/>
            <person name="Brautigam A."/>
            <person name="Baker B.J."/>
            <person name="Banfield J.F."/>
            <person name="Garavito R.M."/>
            <person name="Carr K."/>
            <person name="Wilkerson C."/>
            <person name="Rensing S.A."/>
            <person name="Gagneul D."/>
            <person name="Dickenson N.E."/>
            <person name="Oesterhelt C."/>
            <person name="Lercher M.J."/>
            <person name="Weber A.P."/>
        </authorList>
    </citation>
    <scope>NUCLEOTIDE SEQUENCE [LARGE SCALE GENOMIC DNA]</scope>
    <source>
        <strain evidence="2">074W</strain>
    </source>
</reference>
<dbReference type="GeneID" id="17089484"/>
<dbReference type="Gramene" id="EME30783">
    <property type="protein sequence ID" value="EME30783"/>
    <property type="gene ID" value="Gasu_20160"/>
</dbReference>
<evidence type="ECO:0000313" key="2">
    <source>
        <dbReference type="Proteomes" id="UP000030680"/>
    </source>
</evidence>
<dbReference type="Gene3D" id="3.50.50.60">
    <property type="entry name" value="FAD/NAD(P)-binding domain"/>
    <property type="match status" value="1"/>
</dbReference>
<dbReference type="OrthoDB" id="5297at2759"/>
<dbReference type="EMBL" id="KB454497">
    <property type="protein sequence ID" value="EME30783.1"/>
    <property type="molecule type" value="Genomic_DNA"/>
</dbReference>
<dbReference type="AlphaFoldDB" id="M2Y4A9"/>
<evidence type="ECO:0000313" key="1">
    <source>
        <dbReference type="EMBL" id="EME30783.1"/>
    </source>
</evidence>
<dbReference type="Gene3D" id="3.30.9.10">
    <property type="entry name" value="D-Amino Acid Oxidase, subunit A, domain 2"/>
    <property type="match status" value="1"/>
</dbReference>
<dbReference type="RefSeq" id="XP_005707303.1">
    <property type="nucleotide sequence ID" value="XM_005707246.1"/>
</dbReference>
<proteinExistence type="predicted"/>
<dbReference type="Proteomes" id="UP000030680">
    <property type="component" value="Unassembled WGS sequence"/>
</dbReference>
<dbReference type="InterPro" id="IPR036188">
    <property type="entry name" value="FAD/NAD-bd_sf"/>
</dbReference>
<gene>
    <name evidence="1" type="ORF">Gasu_20160</name>
</gene>
<keyword evidence="2" id="KW-1185">Reference proteome</keyword>
<evidence type="ECO:0008006" key="3">
    <source>
        <dbReference type="Google" id="ProtNLM"/>
    </source>
</evidence>